<dbReference type="InterPro" id="IPR009056">
    <property type="entry name" value="Cyt_c-like_dom"/>
</dbReference>
<protein>
    <submittedName>
        <fullName evidence="6">Cytochrome c</fullName>
    </submittedName>
</protein>
<comment type="caution">
    <text evidence="6">The sequence shown here is derived from an EMBL/GenBank/DDBJ whole genome shotgun (WGS) entry which is preliminary data.</text>
</comment>
<dbReference type="Proteomes" id="UP000727907">
    <property type="component" value="Unassembled WGS sequence"/>
</dbReference>
<evidence type="ECO:0000313" key="7">
    <source>
        <dbReference type="Proteomes" id="UP000727907"/>
    </source>
</evidence>
<dbReference type="RefSeq" id="WP_216965907.1">
    <property type="nucleotide sequence ID" value="NZ_JAHOPB010000003.1"/>
</dbReference>
<evidence type="ECO:0000256" key="1">
    <source>
        <dbReference type="ARBA" id="ARBA00022723"/>
    </source>
</evidence>
<organism evidence="6 7">
    <name type="scientific">Reyranella humidisoli</name>
    <dbReference type="NCBI Taxonomy" id="2849149"/>
    <lineage>
        <taxon>Bacteria</taxon>
        <taxon>Pseudomonadati</taxon>
        <taxon>Pseudomonadota</taxon>
        <taxon>Alphaproteobacteria</taxon>
        <taxon>Hyphomicrobiales</taxon>
        <taxon>Reyranellaceae</taxon>
        <taxon>Reyranella</taxon>
    </lineage>
</organism>
<feature type="signal peptide" evidence="4">
    <location>
        <begin position="1"/>
        <end position="18"/>
    </location>
</feature>
<feature type="chain" id="PRO_5046700595" evidence="4">
    <location>
        <begin position="19"/>
        <end position="98"/>
    </location>
</feature>
<proteinExistence type="predicted"/>
<evidence type="ECO:0000313" key="6">
    <source>
        <dbReference type="EMBL" id="MBU8876756.1"/>
    </source>
</evidence>
<keyword evidence="3" id="KW-0349">Heme</keyword>
<evidence type="ECO:0000256" key="3">
    <source>
        <dbReference type="PROSITE-ProRule" id="PRU00433"/>
    </source>
</evidence>
<dbReference type="EMBL" id="JAHOPB010000003">
    <property type="protein sequence ID" value="MBU8876756.1"/>
    <property type="molecule type" value="Genomic_DNA"/>
</dbReference>
<evidence type="ECO:0000256" key="2">
    <source>
        <dbReference type="ARBA" id="ARBA00023004"/>
    </source>
</evidence>
<reference evidence="6 7" key="1">
    <citation type="submission" date="2021-06" db="EMBL/GenBank/DDBJ databases">
        <authorList>
            <person name="Lee D.H."/>
        </authorList>
    </citation>
    <scope>NUCLEOTIDE SEQUENCE [LARGE SCALE GENOMIC DNA]</scope>
    <source>
        <strain evidence="6 7">MMS21-HV4-11</strain>
    </source>
</reference>
<name>A0ABS6IQY9_9HYPH</name>
<keyword evidence="1 3" id="KW-0479">Metal-binding</keyword>
<keyword evidence="4" id="KW-0732">Signal</keyword>
<gene>
    <name evidence="6" type="ORF">KQ910_23480</name>
</gene>
<feature type="domain" description="Cytochrome c" evidence="5">
    <location>
        <begin position="19"/>
        <end position="98"/>
    </location>
</feature>
<dbReference type="Pfam" id="PF13442">
    <property type="entry name" value="Cytochrome_CBB3"/>
    <property type="match status" value="1"/>
</dbReference>
<keyword evidence="2 3" id="KW-0408">Iron</keyword>
<evidence type="ECO:0000259" key="5">
    <source>
        <dbReference type="PROSITE" id="PS51007"/>
    </source>
</evidence>
<keyword evidence="7" id="KW-1185">Reference proteome</keyword>
<evidence type="ECO:0000256" key="4">
    <source>
        <dbReference type="SAM" id="SignalP"/>
    </source>
</evidence>
<sequence>MRRALVFVSLLLPLPAAAQNLETGSALAKRWCTSCHVVEANQRLATDSAPSFRAIAARPDTTAATIGRYLSQGHTLMPDFSLSTPERDALVAYILSLR</sequence>
<dbReference type="PROSITE" id="PS51007">
    <property type="entry name" value="CYTC"/>
    <property type="match status" value="1"/>
</dbReference>
<accession>A0ABS6IQY9</accession>